<evidence type="ECO:0000313" key="6">
    <source>
        <dbReference type="Proteomes" id="UP001457282"/>
    </source>
</evidence>
<gene>
    <name evidence="5" type="ORF">M0R45_014498</name>
</gene>
<dbReference type="InterPro" id="IPR036860">
    <property type="entry name" value="SH2_dom_sf"/>
</dbReference>
<dbReference type="EMBL" id="JBEDUW010000003">
    <property type="protein sequence ID" value="KAK9937726.1"/>
    <property type="molecule type" value="Genomic_DNA"/>
</dbReference>
<dbReference type="GO" id="GO:0003700">
    <property type="term" value="F:DNA-binding transcription factor activity"/>
    <property type="evidence" value="ECO:0007669"/>
    <property type="project" value="InterPro"/>
</dbReference>
<accession>A0AAW1XLG1</accession>
<dbReference type="Proteomes" id="UP001457282">
    <property type="component" value="Unassembled WGS sequence"/>
</dbReference>
<evidence type="ECO:0000256" key="1">
    <source>
        <dbReference type="ARBA" id="ARBA00022999"/>
    </source>
</evidence>
<comment type="caution">
    <text evidence="5">The sequence shown here is derived from an EMBL/GenBank/DDBJ whole genome shotgun (WGS) entry which is preliminary data.</text>
</comment>
<evidence type="ECO:0000313" key="5">
    <source>
        <dbReference type="EMBL" id="KAK9937726.1"/>
    </source>
</evidence>
<sequence>MEYFAKDPPLQLSIDNSSVSEIEEVSDGIWSIVGGKASCRRIFSLDVVLLDAFSHTVTRNWRLLLPLHMMTMEHMWRRQVMEKLPLLATHDGIEFASGDRPSKVVQGHASFKLKISQLSSKCDNRLFRIMFQIPKWEKYPFLNAFTPPIRCISRIRNTRVTTNQVENAFVTNAVGRSDSLEEVDDSHSNSENPEARNLTLKSTSSSRIAMSDVTIFKYCLAGLTEKSLLLKEIATSASNEELQDFSHQVSLYSGCSHHRHQIIMAKRLRQFMKIACCSSRSLTQQDFELLKRIAGCQEYLAQENFEKMWCWLYPVAYTLSKDWINTMWSSTSPKWIEGFVTKEEAESSLQASRGFQKPGTFVLRFPTSRSWPHPDAGSLVVTYLGSKCTIHHKLISLDHIFSSEEKNAKPLQEMLLAEPELSQLGRIIRSH</sequence>
<dbReference type="GO" id="GO:0007165">
    <property type="term" value="P:signal transduction"/>
    <property type="evidence" value="ECO:0007669"/>
    <property type="project" value="InterPro"/>
</dbReference>
<reference evidence="5 6" key="1">
    <citation type="journal article" date="2023" name="G3 (Bethesda)">
        <title>A chromosome-length genome assembly and annotation of blackberry (Rubus argutus, cv. 'Hillquist').</title>
        <authorList>
            <person name="Bruna T."/>
            <person name="Aryal R."/>
            <person name="Dudchenko O."/>
            <person name="Sargent D.J."/>
            <person name="Mead D."/>
            <person name="Buti M."/>
            <person name="Cavallini A."/>
            <person name="Hytonen T."/>
            <person name="Andres J."/>
            <person name="Pham M."/>
            <person name="Weisz D."/>
            <person name="Mascagni F."/>
            <person name="Usai G."/>
            <person name="Natali L."/>
            <person name="Bassil N."/>
            <person name="Fernandez G.E."/>
            <person name="Lomsadze A."/>
            <person name="Armour M."/>
            <person name="Olukolu B."/>
            <person name="Poorten T."/>
            <person name="Britton C."/>
            <person name="Davik J."/>
            <person name="Ashrafi H."/>
            <person name="Aiden E.L."/>
            <person name="Borodovsky M."/>
            <person name="Worthington M."/>
        </authorList>
    </citation>
    <scope>NUCLEOTIDE SEQUENCE [LARGE SCALE GENOMIC DNA]</scope>
    <source>
        <strain evidence="5">PI 553951</strain>
    </source>
</reference>
<feature type="domain" description="SH2" evidence="4">
    <location>
        <begin position="335"/>
        <end position="431"/>
    </location>
</feature>
<evidence type="ECO:0000259" key="4">
    <source>
        <dbReference type="PROSITE" id="PS50001"/>
    </source>
</evidence>
<dbReference type="SUPFAM" id="SSF55550">
    <property type="entry name" value="SH2 domain"/>
    <property type="match status" value="1"/>
</dbReference>
<dbReference type="FunFam" id="3.30.505.10:FF:000086">
    <property type="entry name" value="SH2 domain protein B"/>
    <property type="match status" value="1"/>
</dbReference>
<organism evidence="5 6">
    <name type="scientific">Rubus argutus</name>
    <name type="common">Southern blackberry</name>
    <dbReference type="NCBI Taxonomy" id="59490"/>
    <lineage>
        <taxon>Eukaryota</taxon>
        <taxon>Viridiplantae</taxon>
        <taxon>Streptophyta</taxon>
        <taxon>Embryophyta</taxon>
        <taxon>Tracheophyta</taxon>
        <taxon>Spermatophyta</taxon>
        <taxon>Magnoliopsida</taxon>
        <taxon>eudicotyledons</taxon>
        <taxon>Gunneridae</taxon>
        <taxon>Pentapetalae</taxon>
        <taxon>rosids</taxon>
        <taxon>fabids</taxon>
        <taxon>Rosales</taxon>
        <taxon>Rosaceae</taxon>
        <taxon>Rosoideae</taxon>
        <taxon>Rosoideae incertae sedis</taxon>
        <taxon>Rubus</taxon>
    </lineage>
</organism>
<name>A0AAW1XLG1_RUBAR</name>
<keyword evidence="6" id="KW-1185">Reference proteome</keyword>
<evidence type="ECO:0000256" key="2">
    <source>
        <dbReference type="PROSITE-ProRule" id="PRU00191"/>
    </source>
</evidence>
<proteinExistence type="predicted"/>
<dbReference type="PROSITE" id="PS50001">
    <property type="entry name" value="SH2"/>
    <property type="match status" value="1"/>
</dbReference>
<protein>
    <recommendedName>
        <fullName evidence="4">SH2 domain-containing protein</fullName>
    </recommendedName>
</protein>
<dbReference type="InterPro" id="IPR001217">
    <property type="entry name" value="STAT"/>
</dbReference>
<dbReference type="PANTHER" id="PTHR11801">
    <property type="entry name" value="SIGNAL TRANSDUCER AND ACTIVATOR OF TRANSCRIPTION"/>
    <property type="match status" value="1"/>
</dbReference>
<feature type="region of interest" description="Disordered" evidence="3">
    <location>
        <begin position="178"/>
        <end position="201"/>
    </location>
</feature>
<keyword evidence="1 2" id="KW-0727">SH2 domain</keyword>
<dbReference type="AlphaFoldDB" id="A0AAW1XLG1"/>
<evidence type="ECO:0000256" key="3">
    <source>
        <dbReference type="SAM" id="MobiDB-lite"/>
    </source>
</evidence>
<dbReference type="InterPro" id="IPR000980">
    <property type="entry name" value="SH2"/>
</dbReference>
<dbReference type="Gene3D" id="3.30.505.10">
    <property type="entry name" value="SH2 domain"/>
    <property type="match status" value="1"/>
</dbReference>